<accession>A0AAT9HZG6</accession>
<reference evidence="1" key="2">
    <citation type="submission" date="2024-07" db="EMBL/GenBank/DDBJ databases">
        <title>Streptomyces haneummycinica sp. nov., a new antibiotic-producing actinobacterium isolated from marine sediment.</title>
        <authorList>
            <person name="Uemura M."/>
            <person name="Hamada M."/>
            <person name="Hirano S."/>
            <person name="Kobayashi K."/>
            <person name="Ohshiro T."/>
            <person name="Kobayashi T."/>
            <person name="Terahara T."/>
        </authorList>
    </citation>
    <scope>NUCLEOTIDE SEQUENCE</scope>
    <source>
        <strain evidence="1">KM77-8</strain>
    </source>
</reference>
<evidence type="ECO:0000313" key="1">
    <source>
        <dbReference type="EMBL" id="BFO22625.1"/>
    </source>
</evidence>
<proteinExistence type="predicted"/>
<gene>
    <name evidence="1" type="ORF">SHKM778_90130</name>
</gene>
<protein>
    <submittedName>
        <fullName evidence="1">Uncharacterized protein</fullName>
    </submittedName>
</protein>
<name>A0AAT9HZG6_9ACTN</name>
<dbReference type="AlphaFoldDB" id="A0AAT9HZG6"/>
<dbReference type="EMBL" id="AP035768">
    <property type="protein sequence ID" value="BFO22625.1"/>
    <property type="molecule type" value="Genomic_DNA"/>
</dbReference>
<reference evidence="1" key="1">
    <citation type="submission" date="2024-06" db="EMBL/GenBank/DDBJ databases">
        <authorList>
            <consortium name="consrtm"/>
            <person name="Uemura M."/>
            <person name="Terahara T."/>
        </authorList>
    </citation>
    <scope>NUCLEOTIDE SEQUENCE</scope>
    <source>
        <strain evidence="1">KM77-8</strain>
    </source>
</reference>
<sequence>MQVGGASRGHGDLLGAGLVPAAVDGLGDEFVDADGFRVLQRVVVLHPGEVDEFLHEVGQPGRLDLHPSGEPFHRLRVVGGVHHGLGQE</sequence>
<organism evidence="1">
    <name type="scientific">Streptomyces haneummycinicus</name>
    <dbReference type="NCBI Taxonomy" id="3074435"/>
    <lineage>
        <taxon>Bacteria</taxon>
        <taxon>Bacillati</taxon>
        <taxon>Actinomycetota</taxon>
        <taxon>Actinomycetes</taxon>
        <taxon>Kitasatosporales</taxon>
        <taxon>Streptomycetaceae</taxon>
        <taxon>Streptomyces</taxon>
    </lineage>
</organism>